<name>A0AAN9SGC4_PSOTE</name>
<evidence type="ECO:0000313" key="2">
    <source>
        <dbReference type="Proteomes" id="UP001386955"/>
    </source>
</evidence>
<protein>
    <submittedName>
        <fullName evidence="1">Uncharacterized protein</fullName>
    </submittedName>
</protein>
<gene>
    <name evidence="1" type="ORF">VNO78_15979</name>
</gene>
<sequence length="149" mass="16137">MLVLLLKLITFIVVTLWSVLTRLIFNTIAHTTVLLLQGLKGSGGGSLGVFEQVAKGIRGCFEFILQIVIRSINSIISKVFDALKESITGSVAASGSVAAELGEKLKTSLEDSMKQVPQLFEELSNTTSKMVTELWNNYKGALGYVKDNA</sequence>
<dbReference type="AlphaFoldDB" id="A0AAN9SGC4"/>
<accession>A0AAN9SGC4</accession>
<evidence type="ECO:0000313" key="1">
    <source>
        <dbReference type="EMBL" id="KAK7395421.1"/>
    </source>
</evidence>
<proteinExistence type="predicted"/>
<dbReference type="Proteomes" id="UP001386955">
    <property type="component" value="Unassembled WGS sequence"/>
</dbReference>
<reference evidence="1 2" key="1">
    <citation type="submission" date="2024-01" db="EMBL/GenBank/DDBJ databases">
        <title>The genomes of 5 underutilized Papilionoideae crops provide insights into root nodulation and disease resistanc.</title>
        <authorList>
            <person name="Jiang F."/>
        </authorList>
    </citation>
    <scope>NUCLEOTIDE SEQUENCE [LARGE SCALE GENOMIC DNA]</scope>
    <source>
        <strain evidence="1">DUOXIRENSHENG_FW03</strain>
        <tissue evidence="1">Leaves</tissue>
    </source>
</reference>
<dbReference type="EMBL" id="JAYMYS010000004">
    <property type="protein sequence ID" value="KAK7395421.1"/>
    <property type="molecule type" value="Genomic_DNA"/>
</dbReference>
<keyword evidence="2" id="KW-1185">Reference proteome</keyword>
<comment type="caution">
    <text evidence="1">The sequence shown here is derived from an EMBL/GenBank/DDBJ whole genome shotgun (WGS) entry which is preliminary data.</text>
</comment>
<organism evidence="1 2">
    <name type="scientific">Psophocarpus tetragonolobus</name>
    <name type="common">Winged bean</name>
    <name type="synonym">Dolichos tetragonolobus</name>
    <dbReference type="NCBI Taxonomy" id="3891"/>
    <lineage>
        <taxon>Eukaryota</taxon>
        <taxon>Viridiplantae</taxon>
        <taxon>Streptophyta</taxon>
        <taxon>Embryophyta</taxon>
        <taxon>Tracheophyta</taxon>
        <taxon>Spermatophyta</taxon>
        <taxon>Magnoliopsida</taxon>
        <taxon>eudicotyledons</taxon>
        <taxon>Gunneridae</taxon>
        <taxon>Pentapetalae</taxon>
        <taxon>rosids</taxon>
        <taxon>fabids</taxon>
        <taxon>Fabales</taxon>
        <taxon>Fabaceae</taxon>
        <taxon>Papilionoideae</taxon>
        <taxon>50 kb inversion clade</taxon>
        <taxon>NPAAA clade</taxon>
        <taxon>indigoferoid/millettioid clade</taxon>
        <taxon>Phaseoleae</taxon>
        <taxon>Psophocarpus</taxon>
    </lineage>
</organism>